<dbReference type="EMBL" id="JBEOZM010000014">
    <property type="protein sequence ID" value="MER6271102.1"/>
    <property type="molecule type" value="Genomic_DNA"/>
</dbReference>
<evidence type="ECO:0000313" key="2">
    <source>
        <dbReference type="Proteomes" id="UP001490365"/>
    </source>
</evidence>
<name>A0ABV1TM51_9ACTN</name>
<organism evidence="1 2">
    <name type="scientific">Streptomyces sp. 900105755</name>
    <dbReference type="NCBI Taxonomy" id="3154389"/>
    <lineage>
        <taxon>Bacteria</taxon>
        <taxon>Bacillati</taxon>
        <taxon>Actinomycetota</taxon>
        <taxon>Actinomycetes</taxon>
        <taxon>Kitasatosporales</taxon>
        <taxon>Streptomycetaceae</taxon>
        <taxon>Streptomyces</taxon>
    </lineage>
</organism>
<sequence>MTDLSANLLIHPSALQPGDGIWFATPPGFTSLPLDGLLAPRHSSEADTFREALEPLLSSVPDEVSRQNFIATLETARELFSPLWAEGTVHCALGVHRDDIGNGDGSALLSLFTVTWVDTSWAPRGVTAARVVLHDDVHTNIEYGDFPSGPASFSERSRTPTAQSGFPQQSLLQIHGYLPHPDGTTLALLTLSTTAASHREQYREILRQIARTVTFEDPFATAAGGERS</sequence>
<gene>
    <name evidence="1" type="ORF">ABT211_27980</name>
</gene>
<dbReference type="RefSeq" id="WP_351959509.1">
    <property type="nucleotide sequence ID" value="NZ_JBEOZM010000014.1"/>
</dbReference>
<protein>
    <submittedName>
        <fullName evidence="1">Uncharacterized protein</fullName>
    </submittedName>
</protein>
<comment type="caution">
    <text evidence="1">The sequence shown here is derived from an EMBL/GenBank/DDBJ whole genome shotgun (WGS) entry which is preliminary data.</text>
</comment>
<evidence type="ECO:0000313" key="1">
    <source>
        <dbReference type="EMBL" id="MER6271102.1"/>
    </source>
</evidence>
<dbReference type="Proteomes" id="UP001490365">
    <property type="component" value="Unassembled WGS sequence"/>
</dbReference>
<reference evidence="1 2" key="1">
    <citation type="submission" date="2024-06" db="EMBL/GenBank/DDBJ databases">
        <title>The Natural Products Discovery Center: Release of the First 8490 Sequenced Strains for Exploring Actinobacteria Biosynthetic Diversity.</title>
        <authorList>
            <person name="Kalkreuter E."/>
            <person name="Kautsar S.A."/>
            <person name="Yang D."/>
            <person name="Bader C.D."/>
            <person name="Teijaro C.N."/>
            <person name="Fluegel L."/>
            <person name="Davis C.M."/>
            <person name="Simpson J.R."/>
            <person name="Lauterbach L."/>
            <person name="Steele A.D."/>
            <person name="Gui C."/>
            <person name="Meng S."/>
            <person name="Li G."/>
            <person name="Viehrig K."/>
            <person name="Ye F."/>
            <person name="Su P."/>
            <person name="Kiefer A.F."/>
            <person name="Nichols A."/>
            <person name="Cepeda A.J."/>
            <person name="Yan W."/>
            <person name="Fan B."/>
            <person name="Jiang Y."/>
            <person name="Adhikari A."/>
            <person name="Zheng C.-J."/>
            <person name="Schuster L."/>
            <person name="Cowan T.M."/>
            <person name="Smanski M.J."/>
            <person name="Chevrette M.G."/>
            <person name="De Carvalho L.P.S."/>
            <person name="Shen B."/>
        </authorList>
    </citation>
    <scope>NUCLEOTIDE SEQUENCE [LARGE SCALE GENOMIC DNA]</scope>
    <source>
        <strain evidence="1 2">NPDC001694</strain>
    </source>
</reference>
<proteinExistence type="predicted"/>
<accession>A0ABV1TM51</accession>
<keyword evidence="2" id="KW-1185">Reference proteome</keyword>